<dbReference type="EMBL" id="LFZO01000072">
    <property type="protein sequence ID" value="KXT14878.1"/>
    <property type="molecule type" value="Genomic_DNA"/>
</dbReference>
<accession>A0A139IJB8</accession>
<evidence type="ECO:0000313" key="1">
    <source>
        <dbReference type="EMBL" id="KXT14878.1"/>
    </source>
</evidence>
<comment type="caution">
    <text evidence="1">The sequence shown here is derived from an EMBL/GenBank/DDBJ whole genome shotgun (WGS) entry which is preliminary data.</text>
</comment>
<sequence>MLVQGEFGAARGGHGMAFQRGHELGRNEGRGGVMLVQWAVVGLGRLQYDTFNLDCIGVRMVHWSTRRARANEHMPGWHIWFRGRDSTARPSLPDMDNAFIKDGC</sequence>
<organism evidence="1 2">
    <name type="scientific">Pseudocercospora musae</name>
    <dbReference type="NCBI Taxonomy" id="113226"/>
    <lineage>
        <taxon>Eukaryota</taxon>
        <taxon>Fungi</taxon>
        <taxon>Dikarya</taxon>
        <taxon>Ascomycota</taxon>
        <taxon>Pezizomycotina</taxon>
        <taxon>Dothideomycetes</taxon>
        <taxon>Dothideomycetidae</taxon>
        <taxon>Mycosphaerellales</taxon>
        <taxon>Mycosphaerellaceae</taxon>
        <taxon>Pseudocercospora</taxon>
    </lineage>
</organism>
<dbReference type="AlphaFoldDB" id="A0A139IJB8"/>
<keyword evidence="2" id="KW-1185">Reference proteome</keyword>
<evidence type="ECO:0000313" key="2">
    <source>
        <dbReference type="Proteomes" id="UP000073492"/>
    </source>
</evidence>
<reference evidence="1 2" key="1">
    <citation type="submission" date="2015-07" db="EMBL/GenBank/DDBJ databases">
        <title>Comparative genomics of the Sigatoka disease complex on banana suggests a link between parallel evolutionary changes in Pseudocercospora fijiensis and Pseudocercospora eumusae and increased virulence on the banana host.</title>
        <authorList>
            <person name="Chang T.-C."/>
            <person name="Salvucci A."/>
            <person name="Crous P.W."/>
            <person name="Stergiopoulos I."/>
        </authorList>
    </citation>
    <scope>NUCLEOTIDE SEQUENCE [LARGE SCALE GENOMIC DNA]</scope>
    <source>
        <strain evidence="1 2">CBS 116634</strain>
    </source>
</reference>
<protein>
    <submittedName>
        <fullName evidence="1">Uncharacterized protein</fullName>
    </submittedName>
</protein>
<dbReference type="Proteomes" id="UP000073492">
    <property type="component" value="Unassembled WGS sequence"/>
</dbReference>
<proteinExistence type="predicted"/>
<name>A0A139IJB8_9PEZI</name>
<gene>
    <name evidence="1" type="ORF">AC579_768</name>
</gene>